<dbReference type="Gene3D" id="3.40.390.10">
    <property type="entry name" value="Collagenase (Catalytic Domain)"/>
    <property type="match status" value="1"/>
</dbReference>
<dbReference type="EMBL" id="PHHF01000065">
    <property type="protein sequence ID" value="PTD18307.1"/>
    <property type="molecule type" value="Genomic_DNA"/>
</dbReference>
<sequence length="405" mass="42551">MAVAAIASTPASAIVINLNYTGAGSANDSAAYMGFLTAAKFWENMLVGDSTVNLNVSYAVLAPNVLGSTSSTRADVNLTDVVAALEAKATSALDASAVAAVKAQLTNSGSVNAITNTPLQGTLGVDTRFREWDNDSSENNSYIWGNTANLKALGLTTDIRGNDFTNTTDGSITFSSQFKFDFHPEDGIDADAIDFVGVAVHEIGHALGFVSGVDLYDVYGYSKGPAWQQGGFDFDNPDGGLMSVLDLFRFSNDPSGLSPDGGPVLDWSVADAAYIAAGGNPYFSIDGGLTQLFGDSRYSTGRYNGDGQQASHWKDNLPGVPQIGVMDPTVAYGHQDIVEALDLAAFDAMGYQLNFDILARPRSYSTAQMPALPEPATWAQMLLGFGVIGGAIRRARREKAAAATA</sequence>
<name>A0A2T4HRA9_9SPHN</name>
<dbReference type="NCBIfam" id="NF035944">
    <property type="entry name" value="PEPxxWA-CTERM"/>
    <property type="match status" value="1"/>
</dbReference>
<proteinExistence type="predicted"/>
<evidence type="ECO:0000313" key="1">
    <source>
        <dbReference type="EMBL" id="PTD18307.1"/>
    </source>
</evidence>
<dbReference type="RefSeq" id="WP_051128695.1">
    <property type="nucleotide sequence ID" value="NZ_PHHF01000065.1"/>
</dbReference>
<dbReference type="Proteomes" id="UP000241206">
    <property type="component" value="Unassembled WGS sequence"/>
</dbReference>
<reference evidence="1 2" key="1">
    <citation type="submission" date="2017-11" db="EMBL/GenBank/DDBJ databases">
        <title>Sphingomonas oleivorans sp. nov., isolated from oil-contaminated soil.</title>
        <authorList>
            <person name="Wang L."/>
            <person name="Chen L."/>
        </authorList>
    </citation>
    <scope>NUCLEOTIDE SEQUENCE [LARGE SCALE GENOMIC DNA]</scope>
    <source>
        <strain evidence="1 2">K101</strain>
    </source>
</reference>
<dbReference type="AlphaFoldDB" id="A0A2T4HRA9"/>
<dbReference type="SUPFAM" id="SSF55486">
    <property type="entry name" value="Metalloproteases ('zincins'), catalytic domain"/>
    <property type="match status" value="2"/>
</dbReference>
<gene>
    <name evidence="1" type="ORF">CV103_15470</name>
</gene>
<evidence type="ECO:0000313" key="2">
    <source>
        <dbReference type="Proteomes" id="UP000241206"/>
    </source>
</evidence>
<keyword evidence="2" id="KW-1185">Reference proteome</keyword>
<accession>A0A2T4HRA9</accession>
<evidence type="ECO:0008006" key="3">
    <source>
        <dbReference type="Google" id="ProtNLM"/>
    </source>
</evidence>
<organism evidence="1 2">
    <name type="scientific">Edaphosphingomonas fennica</name>
    <dbReference type="NCBI Taxonomy" id="114404"/>
    <lineage>
        <taxon>Bacteria</taxon>
        <taxon>Pseudomonadati</taxon>
        <taxon>Pseudomonadota</taxon>
        <taxon>Alphaproteobacteria</taxon>
        <taxon>Sphingomonadales</taxon>
        <taxon>Rhizorhabdaceae</taxon>
        <taxon>Edaphosphingomonas</taxon>
    </lineage>
</organism>
<dbReference type="GO" id="GO:0008237">
    <property type="term" value="F:metallopeptidase activity"/>
    <property type="evidence" value="ECO:0007669"/>
    <property type="project" value="InterPro"/>
</dbReference>
<protein>
    <recommendedName>
        <fullName evidence="3">PEP-CTERM sorting domain-containing protein</fullName>
    </recommendedName>
</protein>
<dbReference type="InterPro" id="IPR024079">
    <property type="entry name" value="MetalloPept_cat_dom_sf"/>
</dbReference>
<comment type="caution">
    <text evidence="1">The sequence shown here is derived from an EMBL/GenBank/DDBJ whole genome shotgun (WGS) entry which is preliminary data.</text>
</comment>
<dbReference type="NCBIfam" id="NF038122">
    <property type="entry name" value="metallo_LGF"/>
    <property type="match status" value="1"/>
</dbReference>